<dbReference type="Proteomes" id="UP000829291">
    <property type="component" value="Chromosome 3"/>
</dbReference>
<feature type="region of interest" description="Disordered" evidence="1">
    <location>
        <begin position="104"/>
        <end position="137"/>
    </location>
</feature>
<organism evidence="2 3">
    <name type="scientific">Neodiprion lecontei</name>
    <name type="common">Redheaded pine sawfly</name>
    <dbReference type="NCBI Taxonomy" id="441921"/>
    <lineage>
        <taxon>Eukaryota</taxon>
        <taxon>Metazoa</taxon>
        <taxon>Ecdysozoa</taxon>
        <taxon>Arthropoda</taxon>
        <taxon>Hexapoda</taxon>
        <taxon>Insecta</taxon>
        <taxon>Pterygota</taxon>
        <taxon>Neoptera</taxon>
        <taxon>Endopterygota</taxon>
        <taxon>Hymenoptera</taxon>
        <taxon>Tenthredinoidea</taxon>
        <taxon>Diprionidae</taxon>
        <taxon>Diprioninae</taxon>
        <taxon>Neodiprion</taxon>
    </lineage>
</organism>
<evidence type="ECO:0000256" key="1">
    <source>
        <dbReference type="SAM" id="MobiDB-lite"/>
    </source>
</evidence>
<evidence type="ECO:0000313" key="2">
    <source>
        <dbReference type="Proteomes" id="UP000829291"/>
    </source>
</evidence>
<reference evidence="3" key="1">
    <citation type="submission" date="2025-08" db="UniProtKB">
        <authorList>
            <consortium name="RefSeq"/>
        </authorList>
    </citation>
    <scope>IDENTIFICATION</scope>
    <source>
        <tissue evidence="3">Thorax and Abdomen</tissue>
    </source>
</reference>
<dbReference type="GeneID" id="107220076"/>
<sequence>MQIVEKSVCIYLIIFIFNTKIRIGGKPIAEDDPDEVDPSDMDAVQKGAAVEMPRNAIAYLLQKGQFFQDIFSEQPTPNKIEFGHVCENPREWEQRFEQKDLKNNRHQGKVRWGNTNGGYGEHYWDLNHAGGTSEEDK</sequence>
<accession>A0ABM3FMN0</accession>
<evidence type="ECO:0000313" key="3">
    <source>
        <dbReference type="RefSeq" id="XP_046589273.1"/>
    </source>
</evidence>
<gene>
    <name evidence="3" type="primary">LOC107220076</name>
</gene>
<dbReference type="RefSeq" id="XP_046589273.1">
    <property type="nucleotide sequence ID" value="XM_046733317.1"/>
</dbReference>
<keyword evidence="2" id="KW-1185">Reference proteome</keyword>
<proteinExistence type="predicted"/>
<name>A0ABM3FMN0_NEOLC</name>
<protein>
    <submittedName>
        <fullName evidence="3">Uncharacterized protein LOC107220076</fullName>
    </submittedName>
</protein>